<dbReference type="InterPro" id="IPR028082">
    <property type="entry name" value="Peripla_BP_I"/>
</dbReference>
<evidence type="ECO:0000313" key="13">
    <source>
        <dbReference type="Proteomes" id="UP001642540"/>
    </source>
</evidence>
<feature type="region of interest" description="Disordered" evidence="9">
    <location>
        <begin position="747"/>
        <end position="766"/>
    </location>
</feature>
<evidence type="ECO:0000256" key="9">
    <source>
        <dbReference type="SAM" id="MobiDB-lite"/>
    </source>
</evidence>
<keyword evidence="7" id="KW-0325">Glycoprotein</keyword>
<dbReference type="EMBL" id="CAXLJM020000049">
    <property type="protein sequence ID" value="CAL8112894.1"/>
    <property type="molecule type" value="Genomic_DNA"/>
</dbReference>
<feature type="domain" description="G-protein coupled receptors family 3 profile" evidence="11">
    <location>
        <begin position="482"/>
        <end position="744"/>
    </location>
</feature>
<evidence type="ECO:0000256" key="2">
    <source>
        <dbReference type="ARBA" id="ARBA00022692"/>
    </source>
</evidence>
<dbReference type="CDD" id="cd06366">
    <property type="entry name" value="PBP1_GABAb_receptor"/>
    <property type="match status" value="1"/>
</dbReference>
<keyword evidence="5 10" id="KW-0472">Membrane</keyword>
<feature type="transmembrane region" description="Helical" evidence="10">
    <location>
        <begin position="552"/>
        <end position="571"/>
    </location>
</feature>
<keyword evidence="13" id="KW-1185">Reference proteome</keyword>
<evidence type="ECO:0000259" key="11">
    <source>
        <dbReference type="PROSITE" id="PS50259"/>
    </source>
</evidence>
<dbReference type="PRINTS" id="PR01177">
    <property type="entry name" value="GABAB1RECPTR"/>
</dbReference>
<feature type="transmembrane region" description="Helical" evidence="10">
    <location>
        <begin position="692"/>
        <end position="709"/>
    </location>
</feature>
<dbReference type="SUPFAM" id="SSF53822">
    <property type="entry name" value="Periplasmic binding protein-like I"/>
    <property type="match status" value="1"/>
</dbReference>
<feature type="transmembrane region" description="Helical" evidence="10">
    <location>
        <begin position="651"/>
        <end position="672"/>
    </location>
</feature>
<feature type="transmembrane region" description="Helical" evidence="10">
    <location>
        <begin position="592"/>
        <end position="613"/>
    </location>
</feature>
<evidence type="ECO:0000256" key="4">
    <source>
        <dbReference type="ARBA" id="ARBA00023040"/>
    </source>
</evidence>
<gene>
    <name evidence="12" type="ORF">ODALV1_LOCUS15830</name>
</gene>
<dbReference type="InterPro" id="IPR002456">
    <property type="entry name" value="GPCR_3_GABA_rcpt_B1"/>
</dbReference>
<evidence type="ECO:0000256" key="6">
    <source>
        <dbReference type="ARBA" id="ARBA00023170"/>
    </source>
</evidence>
<dbReference type="Pfam" id="PF01094">
    <property type="entry name" value="ANF_receptor"/>
    <property type="match status" value="1"/>
</dbReference>
<dbReference type="PROSITE" id="PS50259">
    <property type="entry name" value="G_PROTEIN_RECEP_F3_4"/>
    <property type="match status" value="1"/>
</dbReference>
<sequence length="888" mass="101279">MRNLTYSRRKSSEKVFSIIFYFLTCNLWLWALYLPLVSAKKKELHIGGIFPINGTGGWQGGQACEPAAQMALLDVNNNKDLLSGYTLKLHWYDSECEPGRGAAVMYQLLYKDPVKVMLLAGCSTVCTTVAEAAKKWNLIVLCYGASSPALSNRQRFETLFRTHPSATVHNPTRIKLMQKFGWSRVAILQQAEEVFISTVEDLEERCKVAKIEIVTRQSFLTDPTEAVRNLKRQDARIVVGLFYVVAARRVLCEIFKQKLYGKAYVWFFIGWYEDKWYEFGLEDEGINCTKEEMRQAAEGHLTTEAVMWNQDNRTTISGMTEKDFRMRLHAELSKKGFDIDSGRLPEGYQEAPLAYDAVWALALAFNKTIEKLAEQGKKLEEFSYTNRGIRDEIYNALNTTSFLGVSGKTAFSEKGDRIALTQVEQMINGTYNLLGYYDTENLIMQWYNKEKWTSEKVPQDRTIEKTVLRKVSLSLFISMSTVAGVGIVWAILLILFTYTYRERNVIVLSHPVTNTLMLIGHALCFVSVFLVGLDGQFVSESMFTIMCTLRKWCLSIGFTLGYGAMFSKVWRVHRLTTKNKSATKHKIQPWKLYLLVATLVAIEVIYLTIWTLVDPLRRVVESFQPEFPDDLEEDIRIMPQLEHCESYHNNIWLGITYSFKGLLLIFGLFLAYETRSLKVRHINDSRLVAMSIYNVAVLCLITTPVTMIISSQQDASFAFVALAIIFSSMITMGLVYIPKVAEVIREGNERSDRSSAPDGGTTKEEEERYQKLLSENEQLQKILEQKEERLRQLRQKLEDKNAIRKLESGDDDGDPAAIKVDMVTTTEDSKTKDIASKGGMKNNNVEQIEVLETYYTEPSDSAIGHTPKLSVHTHTPTTTEFELSESYL</sequence>
<dbReference type="Gene3D" id="3.40.50.2300">
    <property type="match status" value="2"/>
</dbReference>
<feature type="compositionally biased region" description="Polar residues" evidence="9">
    <location>
        <begin position="872"/>
        <end position="888"/>
    </location>
</feature>
<dbReference type="Proteomes" id="UP001642540">
    <property type="component" value="Unassembled WGS sequence"/>
</dbReference>
<evidence type="ECO:0000256" key="10">
    <source>
        <dbReference type="SAM" id="Phobius"/>
    </source>
</evidence>
<keyword evidence="3 10" id="KW-1133">Transmembrane helix</keyword>
<accession>A0ABP1QWB9</accession>
<name>A0ABP1QWB9_9HEXA</name>
<reference evidence="12 13" key="1">
    <citation type="submission" date="2024-08" db="EMBL/GenBank/DDBJ databases">
        <authorList>
            <person name="Cucini C."/>
            <person name="Frati F."/>
        </authorList>
    </citation>
    <scope>NUCLEOTIDE SEQUENCE [LARGE SCALE GENOMIC DNA]</scope>
</reference>
<evidence type="ECO:0000256" key="5">
    <source>
        <dbReference type="ARBA" id="ARBA00023136"/>
    </source>
</evidence>
<dbReference type="Pfam" id="PF00003">
    <property type="entry name" value="7tm_3"/>
    <property type="match status" value="1"/>
</dbReference>
<feature type="transmembrane region" description="Helical" evidence="10">
    <location>
        <begin position="475"/>
        <end position="500"/>
    </location>
</feature>
<evidence type="ECO:0000256" key="3">
    <source>
        <dbReference type="ARBA" id="ARBA00022989"/>
    </source>
</evidence>
<feature type="region of interest" description="Disordered" evidence="9">
    <location>
        <begin position="865"/>
        <end position="888"/>
    </location>
</feature>
<protein>
    <recommendedName>
        <fullName evidence="11">G-protein coupled receptors family 3 profile domain-containing protein</fullName>
    </recommendedName>
</protein>
<dbReference type="InterPro" id="IPR002455">
    <property type="entry name" value="GPCR3_GABA-B"/>
</dbReference>
<dbReference type="PANTHER" id="PTHR10519">
    <property type="entry name" value="GABA-B RECEPTOR"/>
    <property type="match status" value="1"/>
</dbReference>
<feature type="transmembrane region" description="Helical" evidence="10">
    <location>
        <begin position="715"/>
        <end position="737"/>
    </location>
</feature>
<feature type="transmembrane region" description="Helical" evidence="10">
    <location>
        <begin position="15"/>
        <end position="36"/>
    </location>
</feature>
<dbReference type="CDD" id="cd15291">
    <property type="entry name" value="7tmC_GABA-B-R1"/>
    <property type="match status" value="1"/>
</dbReference>
<evidence type="ECO:0000256" key="1">
    <source>
        <dbReference type="ARBA" id="ARBA00004141"/>
    </source>
</evidence>
<dbReference type="PANTHER" id="PTHR10519:SF77">
    <property type="entry name" value="GAMMA-AMINOBUTYRIC ACID TYPE B RECEPTOR SUBUNIT 1"/>
    <property type="match status" value="1"/>
</dbReference>
<comment type="subcellular location">
    <subcellularLocation>
        <location evidence="1">Membrane</location>
        <topology evidence="1">Multi-pass membrane protein</topology>
    </subcellularLocation>
</comment>
<dbReference type="InterPro" id="IPR001828">
    <property type="entry name" value="ANF_lig-bd_rcpt"/>
</dbReference>
<keyword evidence="8" id="KW-0807">Transducer</keyword>
<evidence type="ECO:0000256" key="8">
    <source>
        <dbReference type="ARBA" id="ARBA00023224"/>
    </source>
</evidence>
<keyword evidence="2 10" id="KW-0812">Transmembrane</keyword>
<dbReference type="PRINTS" id="PR01176">
    <property type="entry name" value="GABABRECEPTR"/>
</dbReference>
<organism evidence="12 13">
    <name type="scientific">Orchesella dallaii</name>
    <dbReference type="NCBI Taxonomy" id="48710"/>
    <lineage>
        <taxon>Eukaryota</taxon>
        <taxon>Metazoa</taxon>
        <taxon>Ecdysozoa</taxon>
        <taxon>Arthropoda</taxon>
        <taxon>Hexapoda</taxon>
        <taxon>Collembola</taxon>
        <taxon>Entomobryomorpha</taxon>
        <taxon>Entomobryoidea</taxon>
        <taxon>Orchesellidae</taxon>
        <taxon>Orchesellinae</taxon>
        <taxon>Orchesella</taxon>
    </lineage>
</organism>
<keyword evidence="6" id="KW-0675">Receptor</keyword>
<proteinExistence type="predicted"/>
<evidence type="ECO:0000313" key="12">
    <source>
        <dbReference type="EMBL" id="CAL8112894.1"/>
    </source>
</evidence>
<keyword evidence="4" id="KW-0297">G-protein coupled receptor</keyword>
<comment type="caution">
    <text evidence="12">The sequence shown here is derived from an EMBL/GenBank/DDBJ whole genome shotgun (WGS) entry which is preliminary data.</text>
</comment>
<feature type="transmembrane region" description="Helical" evidence="10">
    <location>
        <begin position="512"/>
        <end position="532"/>
    </location>
</feature>
<dbReference type="InterPro" id="IPR017978">
    <property type="entry name" value="GPCR_3_C"/>
</dbReference>
<evidence type="ECO:0000256" key="7">
    <source>
        <dbReference type="ARBA" id="ARBA00023180"/>
    </source>
</evidence>